<dbReference type="SUPFAM" id="SSF47413">
    <property type="entry name" value="lambda repressor-like DNA-binding domains"/>
    <property type="match status" value="1"/>
</dbReference>
<dbReference type="EMBL" id="VZEL01000031">
    <property type="protein sequence ID" value="KAB0122139.1"/>
    <property type="molecule type" value="Genomic_DNA"/>
</dbReference>
<evidence type="ECO:0000313" key="6">
    <source>
        <dbReference type="EMBL" id="MDW9353117.1"/>
    </source>
</evidence>
<gene>
    <name evidence="8" type="primary">yddM_2</name>
    <name evidence="3" type="ORF">BGM66_003264</name>
    <name evidence="7" type="ORF">BMT50_27120</name>
    <name evidence="5" type="ORF">F7F11_22445</name>
    <name evidence="4" type="ORF">HI055_004596</name>
    <name evidence="8" type="ORF">NCTC7927_03529</name>
    <name evidence="6" type="ORF">R8G00_27100</name>
</gene>
<dbReference type="Proteomes" id="UP001271591">
    <property type="component" value="Unassembled WGS sequence"/>
</dbReference>
<reference evidence="4" key="2">
    <citation type="journal article" date="2018" name="Genome Biol.">
        <title>SKESA: strategic k-mer extension for scrupulous assemblies.</title>
        <authorList>
            <person name="Souvorov A."/>
            <person name="Agarwala R."/>
            <person name="Lipman D.J."/>
        </authorList>
    </citation>
    <scope>NUCLEOTIDE SEQUENCE [LARGE SCALE GENOMIC DNA]</scope>
    <source>
        <strain evidence="4">BCW_4213</strain>
    </source>
</reference>
<dbReference type="GO" id="GO:0003677">
    <property type="term" value="F:DNA binding"/>
    <property type="evidence" value="ECO:0007669"/>
    <property type="project" value="UniProtKB-KW"/>
</dbReference>
<keyword evidence="1" id="KW-0238">DNA-binding</keyword>
<dbReference type="InterPro" id="IPR013430">
    <property type="entry name" value="Toxin_antidote_HigA"/>
</dbReference>
<protein>
    <submittedName>
        <fullName evidence="7">Addiction module antidote protein, HigA family</fullName>
    </submittedName>
    <submittedName>
        <fullName evidence="5">HigA family addiction module antidote protein</fullName>
    </submittedName>
    <submittedName>
        <fullName evidence="6">HigA family addiction module antitoxin</fullName>
    </submittedName>
    <submittedName>
        <fullName evidence="8">Putative plasmid maintenance protein</fullName>
    </submittedName>
</protein>
<dbReference type="RefSeq" id="WP_001240641.1">
    <property type="nucleotide sequence ID" value="NZ_AP027254.1"/>
</dbReference>
<evidence type="ECO:0000313" key="4">
    <source>
        <dbReference type="EMBL" id="HAI2144153.1"/>
    </source>
</evidence>
<reference evidence="6" key="7">
    <citation type="submission" date="2023-10" db="EMBL/GenBank/DDBJ databases">
        <title>Draft Genome Sequence of a Shiga toxin-producing Escherichia coli strain from deer meat showing an IS-element integration in the B-subunit of the Shiga toxin Stx2b gene.</title>
        <authorList>
            <person name="Projahn M."/>
            <person name="Borowiak M."/>
        </authorList>
    </citation>
    <scope>NUCLEOTIDE SEQUENCE</scope>
    <source>
        <strain evidence="6">BfR-EC-18960</strain>
    </source>
</reference>
<accession>A0A085P3J8</accession>
<dbReference type="EMBL" id="JAWPMK010000003">
    <property type="protein sequence ID" value="MDW9353117.1"/>
    <property type="molecule type" value="Genomic_DNA"/>
</dbReference>
<dbReference type="EMBL" id="UGAK01000003">
    <property type="protein sequence ID" value="STF94662.1"/>
    <property type="molecule type" value="Genomic_DNA"/>
</dbReference>
<dbReference type="EMBL" id="AASURL010000054">
    <property type="protein sequence ID" value="EFH0366792.1"/>
    <property type="molecule type" value="Genomic_DNA"/>
</dbReference>
<dbReference type="PANTHER" id="PTHR36924">
    <property type="entry name" value="ANTITOXIN HIGA-1"/>
    <property type="match status" value="1"/>
</dbReference>
<evidence type="ECO:0000313" key="8">
    <source>
        <dbReference type="EMBL" id="STF94662.1"/>
    </source>
</evidence>
<evidence type="ECO:0000313" key="11">
    <source>
        <dbReference type="Proteomes" id="UP000327073"/>
    </source>
</evidence>
<dbReference type="Proteomes" id="UP000852798">
    <property type="component" value="Unassembled WGS sequence"/>
</dbReference>
<evidence type="ECO:0000313" key="3">
    <source>
        <dbReference type="EMBL" id="EFH0366792.1"/>
    </source>
</evidence>
<dbReference type="SMART" id="SM00530">
    <property type="entry name" value="HTH_XRE"/>
    <property type="match status" value="1"/>
</dbReference>
<dbReference type="Gene3D" id="1.10.260.40">
    <property type="entry name" value="lambda repressor-like DNA-binding domains"/>
    <property type="match status" value="1"/>
</dbReference>
<evidence type="ECO:0000259" key="2">
    <source>
        <dbReference type="PROSITE" id="PS50943"/>
    </source>
</evidence>
<dbReference type="AlphaFoldDB" id="A0A085P3J8"/>
<reference evidence="5 11" key="4">
    <citation type="submission" date="2019-03" db="EMBL/GenBank/DDBJ databases">
        <title>Whole Genome Sequencing of Shiga-Toxin Escherichia coli Strains from Nebraska.</title>
        <authorList>
            <person name="Abdalhamid B."/>
            <person name="Mccutchen E.L."/>
            <person name="Bouska A.C."/>
            <person name="Hinrichs S.H."/>
            <person name="Iwen P.C."/>
        </authorList>
    </citation>
    <scope>NUCLEOTIDE SEQUENCE [LARGE SCALE GENOMIC DNA]</scope>
    <source>
        <strain evidence="5 11">STEC_170836</strain>
    </source>
</reference>
<reference evidence="7 9" key="1">
    <citation type="submission" date="2016-11" db="EMBL/GenBank/DDBJ databases">
        <title>Draft genome sequences of five Shigatoxin-producing Escherichia coli isolates harboring the new recently described Subtilase cytotoxin allelic variant subAB2-3.</title>
        <authorList>
            <person name="Tasara T."/>
            <person name="Fierz L."/>
            <person name="Klumpp J."/>
            <person name="Schmidt H."/>
            <person name="Stephan R."/>
        </authorList>
    </citation>
    <scope>NUCLEOTIDE SEQUENCE [LARGE SCALE GENOMIC DNA]</scope>
    <source>
        <strain evidence="7 9">453</strain>
    </source>
</reference>
<dbReference type="EMBL" id="DABDSA010000051">
    <property type="protein sequence ID" value="HAI2144153.1"/>
    <property type="molecule type" value="Genomic_DNA"/>
</dbReference>
<dbReference type="InterPro" id="IPR010982">
    <property type="entry name" value="Lambda_DNA-bd_dom_sf"/>
</dbReference>
<dbReference type="InterPro" id="IPR001387">
    <property type="entry name" value="Cro/C1-type_HTH"/>
</dbReference>
<reference evidence="8 10" key="3">
    <citation type="submission" date="2018-06" db="EMBL/GenBank/DDBJ databases">
        <authorList>
            <consortium name="Pathogen Informatics"/>
            <person name="Doyle S."/>
        </authorList>
    </citation>
    <scope>NUCLEOTIDE SEQUENCE [LARGE SCALE GENOMIC DNA]</scope>
    <source>
        <strain evidence="8 10">NCTC7927</strain>
    </source>
</reference>
<proteinExistence type="predicted"/>
<evidence type="ECO:0000256" key="1">
    <source>
        <dbReference type="ARBA" id="ARBA00023125"/>
    </source>
</evidence>
<feature type="domain" description="HTH cro/C1-type" evidence="2">
    <location>
        <begin position="13"/>
        <end position="67"/>
    </location>
</feature>
<dbReference type="Proteomes" id="UP000254043">
    <property type="component" value="Unassembled WGS sequence"/>
</dbReference>
<evidence type="ECO:0000313" key="10">
    <source>
        <dbReference type="Proteomes" id="UP000254043"/>
    </source>
</evidence>
<organism evidence="5 11">
    <name type="scientific">Escherichia coli</name>
    <dbReference type="NCBI Taxonomy" id="562"/>
    <lineage>
        <taxon>Bacteria</taxon>
        <taxon>Pseudomonadati</taxon>
        <taxon>Pseudomonadota</taxon>
        <taxon>Gammaproteobacteria</taxon>
        <taxon>Enterobacterales</taxon>
        <taxon>Enterobacteriaceae</taxon>
        <taxon>Escherichia</taxon>
    </lineage>
</organism>
<name>A0A085P3J8_ECOLX</name>
<dbReference type="NCBIfam" id="TIGR02607">
    <property type="entry name" value="antidote_HigA"/>
    <property type="match status" value="1"/>
</dbReference>
<sequence length="101" mass="10969">MAMFNPPHPGEIIADILEDQNIGIRELARALDVAPSTVQRLVSGNATISPEMAVRLAAVLGGTPSSWIRLQTAWSLEKAEREVDVSHLSTKYRPAEISPHA</sequence>
<evidence type="ECO:0000313" key="5">
    <source>
        <dbReference type="EMBL" id="KAB0122139.1"/>
    </source>
</evidence>
<evidence type="ECO:0000313" key="7">
    <source>
        <dbReference type="EMBL" id="OKB76194.1"/>
    </source>
</evidence>
<evidence type="ECO:0000313" key="12">
    <source>
        <dbReference type="Proteomes" id="UP000521991"/>
    </source>
</evidence>
<dbReference type="Proteomes" id="UP000327073">
    <property type="component" value="Unassembled WGS sequence"/>
</dbReference>
<reference evidence="3 12" key="5">
    <citation type="submission" date="2020-02" db="EMBL/GenBank/DDBJ databases">
        <authorList>
            <consortium name="PulseNet: The National Subtyping Network for Foodborne Disease Surveillance"/>
            <person name="Tarr C.L."/>
            <person name="Trees E."/>
            <person name="Katz L.S."/>
            <person name="Carleton-Romer H.A."/>
            <person name="Stroika S."/>
            <person name="Kucerova Z."/>
            <person name="Roache K.F."/>
            <person name="Sabol A.L."/>
            <person name="Besser J."/>
            <person name="Gerner-Smidt P."/>
        </authorList>
    </citation>
    <scope>NUCLEOTIDE SEQUENCE [LARGE SCALE GENOMIC DNA]</scope>
    <source>
        <strain evidence="3 12">PNUSAE004166</strain>
    </source>
</reference>
<dbReference type="PROSITE" id="PS50943">
    <property type="entry name" value="HTH_CROC1"/>
    <property type="match status" value="1"/>
</dbReference>
<dbReference type="PANTHER" id="PTHR36924:SF1">
    <property type="entry name" value="ANTITOXIN HIGA-1"/>
    <property type="match status" value="1"/>
</dbReference>
<dbReference type="EMBL" id="MPGR01000001">
    <property type="protein sequence ID" value="OKB76194.1"/>
    <property type="molecule type" value="Genomic_DNA"/>
</dbReference>
<dbReference type="Proteomes" id="UP000521991">
    <property type="component" value="Unassembled WGS sequence"/>
</dbReference>
<dbReference type="Proteomes" id="UP000186595">
    <property type="component" value="Unassembled WGS sequence"/>
</dbReference>
<reference evidence="4" key="6">
    <citation type="submission" date="2020-02" db="EMBL/GenBank/DDBJ databases">
        <authorList>
            <consortium name="NCBI Pathogen Detection Project"/>
        </authorList>
    </citation>
    <scope>NUCLEOTIDE SEQUENCE</scope>
    <source>
        <strain evidence="4">BCW_4213</strain>
    </source>
</reference>
<dbReference type="Pfam" id="PF01381">
    <property type="entry name" value="HTH_3"/>
    <property type="match status" value="1"/>
</dbReference>
<evidence type="ECO:0000313" key="9">
    <source>
        <dbReference type="Proteomes" id="UP000186595"/>
    </source>
</evidence>
<dbReference type="CDD" id="cd00093">
    <property type="entry name" value="HTH_XRE"/>
    <property type="match status" value="1"/>
</dbReference>